<dbReference type="CDD" id="cd00051">
    <property type="entry name" value="EFh"/>
    <property type="match status" value="1"/>
</dbReference>
<feature type="domain" description="EF-hand" evidence="7">
    <location>
        <begin position="1"/>
        <end position="36"/>
    </location>
</feature>
<gene>
    <name evidence="8" type="ORF">Ciccas_012169</name>
</gene>
<comment type="caution">
    <text evidence="8">The sequence shown here is derived from an EMBL/GenBank/DDBJ whole genome shotgun (WGS) entry which is preliminary data.</text>
</comment>
<dbReference type="InterPro" id="IPR011992">
    <property type="entry name" value="EF-hand-dom_pair"/>
</dbReference>
<dbReference type="Gene3D" id="1.10.238.10">
    <property type="entry name" value="EF-hand"/>
    <property type="match status" value="2"/>
</dbReference>
<feature type="domain" description="EF-hand" evidence="7">
    <location>
        <begin position="110"/>
        <end position="145"/>
    </location>
</feature>
<dbReference type="PROSITE" id="PS00018">
    <property type="entry name" value="EF_HAND_1"/>
    <property type="match status" value="2"/>
</dbReference>
<dbReference type="InterPro" id="IPR018247">
    <property type="entry name" value="EF_Hand_1_Ca_BS"/>
</dbReference>
<dbReference type="EMBL" id="JBJKFK010004085">
    <property type="protein sequence ID" value="KAL3309284.1"/>
    <property type="molecule type" value="Genomic_DNA"/>
</dbReference>
<dbReference type="InterPro" id="IPR002048">
    <property type="entry name" value="EF_hand_dom"/>
</dbReference>
<keyword evidence="6" id="KW-0449">Lipoprotein</keyword>
<dbReference type="Pfam" id="PF13499">
    <property type="entry name" value="EF-hand_7"/>
    <property type="match status" value="1"/>
</dbReference>
<protein>
    <recommendedName>
        <fullName evidence="7">EF-hand domain-containing protein</fullName>
    </recommendedName>
</protein>
<evidence type="ECO:0000313" key="9">
    <source>
        <dbReference type="Proteomes" id="UP001626550"/>
    </source>
</evidence>
<keyword evidence="3" id="KW-0479">Metal-binding</keyword>
<evidence type="ECO:0000256" key="5">
    <source>
        <dbReference type="ARBA" id="ARBA00022837"/>
    </source>
</evidence>
<sequence>MNSDYVKQQFLKFDTDFDGKLDKEEAIAAANEVGINRSDAKNIVNHLLEQLPENEIIPMDEFIEDVKAFCVSKLRKDPFKLMFHRLDRDGDGFLDFDEVRMAISAFGHLAKDGKVRDLFNMADSNNDGMIDVEEYMEFLKKLHSKQLLFNLISDKAKNGFPPSSSVGCNLKNKVYV</sequence>
<dbReference type="Pfam" id="PF13202">
    <property type="entry name" value="EF-hand_5"/>
    <property type="match status" value="1"/>
</dbReference>
<evidence type="ECO:0000256" key="2">
    <source>
        <dbReference type="ARBA" id="ARBA00022707"/>
    </source>
</evidence>
<reference evidence="8 9" key="1">
    <citation type="submission" date="2024-11" db="EMBL/GenBank/DDBJ databases">
        <title>Adaptive evolution of stress response genes in parasites aligns with host niche diversity.</title>
        <authorList>
            <person name="Hahn C."/>
            <person name="Resl P."/>
        </authorList>
    </citation>
    <scope>NUCLEOTIDE SEQUENCE [LARGE SCALE GENOMIC DNA]</scope>
    <source>
        <strain evidence="8">EGGRZ-B1_66</strain>
        <tissue evidence="8">Body</tissue>
    </source>
</reference>
<evidence type="ECO:0000256" key="6">
    <source>
        <dbReference type="ARBA" id="ARBA00023288"/>
    </source>
</evidence>
<keyword evidence="4" id="KW-0677">Repeat</keyword>
<keyword evidence="2" id="KW-0519">Myristate</keyword>
<keyword evidence="5" id="KW-0106">Calcium</keyword>
<dbReference type="PANTHER" id="PTHR23055">
    <property type="entry name" value="CALCIUM BINDING PROTEINS"/>
    <property type="match status" value="1"/>
</dbReference>
<organism evidence="8 9">
    <name type="scientific">Cichlidogyrus casuarinus</name>
    <dbReference type="NCBI Taxonomy" id="1844966"/>
    <lineage>
        <taxon>Eukaryota</taxon>
        <taxon>Metazoa</taxon>
        <taxon>Spiralia</taxon>
        <taxon>Lophotrochozoa</taxon>
        <taxon>Platyhelminthes</taxon>
        <taxon>Monogenea</taxon>
        <taxon>Monopisthocotylea</taxon>
        <taxon>Dactylogyridea</taxon>
        <taxon>Ancyrocephalidae</taxon>
        <taxon>Cichlidogyrus</taxon>
    </lineage>
</organism>
<name>A0ABD2PP54_9PLAT</name>
<comment type="similarity">
    <text evidence="1">Belongs to the recoverin family.</text>
</comment>
<dbReference type="SMART" id="SM00054">
    <property type="entry name" value="EFh"/>
    <property type="match status" value="3"/>
</dbReference>
<dbReference type="PANTHER" id="PTHR23055:SF178">
    <property type="entry name" value="NEUROCALCIN HOMOLOG"/>
    <property type="match status" value="1"/>
</dbReference>
<feature type="domain" description="EF-hand" evidence="7">
    <location>
        <begin position="74"/>
        <end position="109"/>
    </location>
</feature>
<dbReference type="GO" id="GO:0046872">
    <property type="term" value="F:metal ion binding"/>
    <property type="evidence" value="ECO:0007669"/>
    <property type="project" value="UniProtKB-KW"/>
</dbReference>
<dbReference type="Proteomes" id="UP001626550">
    <property type="component" value="Unassembled WGS sequence"/>
</dbReference>
<proteinExistence type="inferred from homology"/>
<evidence type="ECO:0000259" key="7">
    <source>
        <dbReference type="PROSITE" id="PS50222"/>
    </source>
</evidence>
<evidence type="ECO:0000256" key="3">
    <source>
        <dbReference type="ARBA" id="ARBA00022723"/>
    </source>
</evidence>
<accession>A0ABD2PP54</accession>
<dbReference type="PROSITE" id="PS50222">
    <property type="entry name" value="EF_HAND_2"/>
    <property type="match status" value="3"/>
</dbReference>
<evidence type="ECO:0000313" key="8">
    <source>
        <dbReference type="EMBL" id="KAL3309284.1"/>
    </source>
</evidence>
<dbReference type="AlphaFoldDB" id="A0ABD2PP54"/>
<dbReference type="InterPro" id="IPR028846">
    <property type="entry name" value="Recoverin"/>
</dbReference>
<keyword evidence="9" id="KW-1185">Reference proteome</keyword>
<evidence type="ECO:0000256" key="1">
    <source>
        <dbReference type="ARBA" id="ARBA00006049"/>
    </source>
</evidence>
<dbReference type="SUPFAM" id="SSF47473">
    <property type="entry name" value="EF-hand"/>
    <property type="match status" value="1"/>
</dbReference>
<evidence type="ECO:0000256" key="4">
    <source>
        <dbReference type="ARBA" id="ARBA00022737"/>
    </source>
</evidence>